<dbReference type="Gene3D" id="3.90.180.10">
    <property type="entry name" value="Medium-chain alcohol dehydrogenases, catalytic domain"/>
    <property type="match status" value="1"/>
</dbReference>
<keyword evidence="3" id="KW-0560">Oxidoreductase</keyword>
<dbReference type="SUPFAM" id="SSF51735">
    <property type="entry name" value="NAD(P)-binding Rossmann-fold domains"/>
    <property type="match status" value="1"/>
</dbReference>
<gene>
    <name evidence="6" type="ORF">GCM10010911_33100</name>
</gene>
<dbReference type="InterPro" id="IPR036291">
    <property type="entry name" value="NAD(P)-bd_dom_sf"/>
</dbReference>
<dbReference type="InterPro" id="IPR011032">
    <property type="entry name" value="GroES-like_sf"/>
</dbReference>
<name>A0A916Z294_9BACL</name>
<keyword evidence="2 4" id="KW-0862">Zinc</keyword>
<feature type="domain" description="Enoyl reductase (ER)" evidence="5">
    <location>
        <begin position="7"/>
        <end position="337"/>
    </location>
</feature>
<dbReference type="InterPro" id="IPR013154">
    <property type="entry name" value="ADH-like_N"/>
</dbReference>
<dbReference type="Pfam" id="PF08240">
    <property type="entry name" value="ADH_N"/>
    <property type="match status" value="1"/>
</dbReference>
<evidence type="ECO:0000256" key="1">
    <source>
        <dbReference type="ARBA" id="ARBA00022723"/>
    </source>
</evidence>
<protein>
    <submittedName>
        <fullName evidence="6">Galactonate oxidoreductase</fullName>
    </submittedName>
</protein>
<evidence type="ECO:0000256" key="2">
    <source>
        <dbReference type="ARBA" id="ARBA00022833"/>
    </source>
</evidence>
<dbReference type="GO" id="GO:0008270">
    <property type="term" value="F:zinc ion binding"/>
    <property type="evidence" value="ECO:0007669"/>
    <property type="project" value="InterPro"/>
</dbReference>
<sequence length="341" mass="36979">MNVIVWNAPETMNAERHEVPQPQADEVLIRVLGVGICGSEIEGYLGHNSLRVPPLIMGHEICGRVEQNGTGANQYSVGQKVVVNPLLFCGECLSCLKGLTQLCAKRQIVGIHRPGGFAQYTVVPQSTLVPVSESINPYRASLAEPLACSLRAARRAMEHHSFPNVVVFGAGGIGLLCAKVARLLGASEVLIVDTNDERLHMARNIKFDHTCNPISGSLKEYATALFGSKGVDVVIDAAGFQPTRESGMELLSPGGTFMNIGLGIDETKLYINRLIRSEIEILGSFCYTRQDFYDAVQLLEQGVITEEGWTEVRGLTEANAAFQDLVAGKVINGKIFLDPTR</sequence>
<accession>A0A916Z294</accession>
<evidence type="ECO:0000313" key="6">
    <source>
        <dbReference type="EMBL" id="GGD72612.1"/>
    </source>
</evidence>
<evidence type="ECO:0000256" key="4">
    <source>
        <dbReference type="RuleBase" id="RU361277"/>
    </source>
</evidence>
<dbReference type="PANTHER" id="PTHR43401:SF2">
    <property type="entry name" value="L-THREONINE 3-DEHYDROGENASE"/>
    <property type="match status" value="1"/>
</dbReference>
<dbReference type="AlphaFoldDB" id="A0A916Z294"/>
<dbReference type="InterPro" id="IPR050129">
    <property type="entry name" value="Zn_alcohol_dh"/>
</dbReference>
<evidence type="ECO:0000313" key="7">
    <source>
        <dbReference type="Proteomes" id="UP000612456"/>
    </source>
</evidence>
<dbReference type="PROSITE" id="PS00059">
    <property type="entry name" value="ADH_ZINC"/>
    <property type="match status" value="1"/>
</dbReference>
<keyword evidence="7" id="KW-1185">Reference proteome</keyword>
<dbReference type="Proteomes" id="UP000612456">
    <property type="component" value="Unassembled WGS sequence"/>
</dbReference>
<dbReference type="SMART" id="SM00829">
    <property type="entry name" value="PKS_ER"/>
    <property type="match status" value="1"/>
</dbReference>
<dbReference type="InterPro" id="IPR020843">
    <property type="entry name" value="ER"/>
</dbReference>
<dbReference type="GO" id="GO:0016491">
    <property type="term" value="F:oxidoreductase activity"/>
    <property type="evidence" value="ECO:0007669"/>
    <property type="project" value="UniProtKB-KW"/>
</dbReference>
<dbReference type="PANTHER" id="PTHR43401">
    <property type="entry name" value="L-THREONINE 3-DEHYDROGENASE"/>
    <property type="match status" value="1"/>
</dbReference>
<organism evidence="6 7">
    <name type="scientific">Paenibacillus nasutitermitis</name>
    <dbReference type="NCBI Taxonomy" id="1652958"/>
    <lineage>
        <taxon>Bacteria</taxon>
        <taxon>Bacillati</taxon>
        <taxon>Bacillota</taxon>
        <taxon>Bacilli</taxon>
        <taxon>Bacillales</taxon>
        <taxon>Paenibacillaceae</taxon>
        <taxon>Paenibacillus</taxon>
    </lineage>
</organism>
<dbReference type="Pfam" id="PF00107">
    <property type="entry name" value="ADH_zinc_N"/>
    <property type="match status" value="1"/>
</dbReference>
<dbReference type="Gene3D" id="3.40.50.720">
    <property type="entry name" value="NAD(P)-binding Rossmann-like Domain"/>
    <property type="match status" value="1"/>
</dbReference>
<reference evidence="6" key="1">
    <citation type="journal article" date="2014" name="Int. J. Syst. Evol. Microbiol.">
        <title>Complete genome sequence of Corynebacterium casei LMG S-19264T (=DSM 44701T), isolated from a smear-ripened cheese.</title>
        <authorList>
            <consortium name="US DOE Joint Genome Institute (JGI-PGF)"/>
            <person name="Walter F."/>
            <person name="Albersmeier A."/>
            <person name="Kalinowski J."/>
            <person name="Ruckert C."/>
        </authorList>
    </citation>
    <scope>NUCLEOTIDE SEQUENCE</scope>
    <source>
        <strain evidence="6">CGMCC 1.15178</strain>
    </source>
</reference>
<comment type="similarity">
    <text evidence="4">Belongs to the zinc-containing alcohol dehydrogenase family.</text>
</comment>
<comment type="caution">
    <text evidence="6">The sequence shown here is derived from an EMBL/GenBank/DDBJ whole genome shotgun (WGS) entry which is preliminary data.</text>
</comment>
<dbReference type="RefSeq" id="WP_188993023.1">
    <property type="nucleotide sequence ID" value="NZ_BMHP01000002.1"/>
</dbReference>
<keyword evidence="1 4" id="KW-0479">Metal-binding</keyword>
<dbReference type="EMBL" id="BMHP01000002">
    <property type="protein sequence ID" value="GGD72612.1"/>
    <property type="molecule type" value="Genomic_DNA"/>
</dbReference>
<reference evidence="6" key="2">
    <citation type="submission" date="2020-09" db="EMBL/GenBank/DDBJ databases">
        <authorList>
            <person name="Sun Q."/>
            <person name="Zhou Y."/>
        </authorList>
    </citation>
    <scope>NUCLEOTIDE SEQUENCE</scope>
    <source>
        <strain evidence="6">CGMCC 1.15178</strain>
    </source>
</reference>
<dbReference type="SUPFAM" id="SSF50129">
    <property type="entry name" value="GroES-like"/>
    <property type="match status" value="1"/>
</dbReference>
<evidence type="ECO:0000256" key="3">
    <source>
        <dbReference type="ARBA" id="ARBA00023002"/>
    </source>
</evidence>
<evidence type="ECO:0000259" key="5">
    <source>
        <dbReference type="SMART" id="SM00829"/>
    </source>
</evidence>
<proteinExistence type="inferred from homology"/>
<dbReference type="InterPro" id="IPR002328">
    <property type="entry name" value="ADH_Zn_CS"/>
</dbReference>
<comment type="cofactor">
    <cofactor evidence="4">
        <name>Zn(2+)</name>
        <dbReference type="ChEBI" id="CHEBI:29105"/>
    </cofactor>
</comment>
<dbReference type="InterPro" id="IPR013149">
    <property type="entry name" value="ADH-like_C"/>
</dbReference>